<evidence type="ECO:0000313" key="3">
    <source>
        <dbReference type="Proteomes" id="UP000014622"/>
    </source>
</evidence>
<feature type="domain" description="SIS" evidence="1">
    <location>
        <begin position="40"/>
        <end position="214"/>
    </location>
</feature>
<dbReference type="SUPFAM" id="SSF53697">
    <property type="entry name" value="SIS domain"/>
    <property type="match status" value="1"/>
</dbReference>
<dbReference type="Pfam" id="PF13580">
    <property type="entry name" value="SIS_2"/>
    <property type="match status" value="1"/>
</dbReference>
<accession>A0AB73A6U6</accession>
<dbReference type="EMBL" id="ATIT01000120">
    <property type="protein sequence ID" value="EPI09677.1"/>
    <property type="molecule type" value="Genomic_DNA"/>
</dbReference>
<dbReference type="AlphaFoldDB" id="A0AB73A6U6"/>
<comment type="caution">
    <text evidence="2">The sequence shown here is derived from an EMBL/GenBank/DDBJ whole genome shotgun (WGS) entry which is preliminary data.</text>
</comment>
<dbReference type="GO" id="GO:0097367">
    <property type="term" value="F:carbohydrate derivative binding"/>
    <property type="evidence" value="ECO:0007669"/>
    <property type="project" value="InterPro"/>
</dbReference>
<protein>
    <recommendedName>
        <fullName evidence="1">SIS domain-containing protein</fullName>
    </recommendedName>
</protein>
<name>A0AB73A6U6_ENTFC</name>
<evidence type="ECO:0000259" key="1">
    <source>
        <dbReference type="PROSITE" id="PS51464"/>
    </source>
</evidence>
<dbReference type="GO" id="GO:1901135">
    <property type="term" value="P:carbohydrate derivative metabolic process"/>
    <property type="evidence" value="ECO:0007669"/>
    <property type="project" value="InterPro"/>
</dbReference>
<dbReference type="InterPro" id="IPR001347">
    <property type="entry name" value="SIS_dom"/>
</dbReference>
<dbReference type="Proteomes" id="UP000014622">
    <property type="component" value="Unassembled WGS sequence"/>
</dbReference>
<dbReference type="PROSITE" id="PS51464">
    <property type="entry name" value="SIS"/>
    <property type="match status" value="1"/>
</dbReference>
<evidence type="ECO:0000313" key="2">
    <source>
        <dbReference type="EMBL" id="EPI09677.1"/>
    </source>
</evidence>
<gene>
    <name evidence="2" type="ORF">D356_02376</name>
</gene>
<dbReference type="Gene3D" id="3.40.50.10490">
    <property type="entry name" value="Glucose-6-phosphate isomerase like protein, domain 1"/>
    <property type="match status" value="1"/>
</dbReference>
<sequence>MSSIARRERKMSLCYFDYYYQLEEKLRIEEPLMVQAGTWIAKQINQGGRLQIYASRTLSGVAFEFWDQTPDLVPSILIENPAGGVYETLEGAGQAIIDELSVKPEDIFLLLSNEGRNPAIIELAQWIKENGHPLIIVTGFDLSRSIKSQHSSGLRLFEFADLVLDNHANLHDAVLTLPNLDPAICGTASLATIFLLQQVLYFTAKQLVQETRGK</sequence>
<reference evidence="2 3" key="1">
    <citation type="submission" date="2013-06" db="EMBL/GenBank/DDBJ databases">
        <authorList>
            <person name="Weinstock G."/>
            <person name="Sodergren E."/>
            <person name="Lobos E.A."/>
            <person name="Fulton L."/>
            <person name="Fulton R."/>
            <person name="Courtney L."/>
            <person name="Fronick C."/>
            <person name="O'Laughlin M."/>
            <person name="Godfrey J."/>
            <person name="Wilson R.M."/>
            <person name="Miner T."/>
            <person name="Farmer C."/>
            <person name="Delehaunty K."/>
            <person name="Cordes M."/>
            <person name="Minx P."/>
            <person name="Tomlinson C."/>
            <person name="Chen J."/>
            <person name="Wollam A."/>
            <person name="Pepin K.H."/>
            <person name="Bhonagiri V."/>
            <person name="Zhang X."/>
            <person name="Warren W."/>
            <person name="Mitreva M."/>
            <person name="Mardis E.R."/>
            <person name="Wilson R.K."/>
        </authorList>
    </citation>
    <scope>NUCLEOTIDE SEQUENCE [LARGE SCALE GENOMIC DNA]</scope>
    <source>
        <strain evidence="2 3">SD2A-2</strain>
    </source>
</reference>
<organism evidence="2 3">
    <name type="scientific">Enterococcus faecium SD2A-2</name>
    <dbReference type="NCBI Taxonomy" id="1244154"/>
    <lineage>
        <taxon>Bacteria</taxon>
        <taxon>Bacillati</taxon>
        <taxon>Bacillota</taxon>
        <taxon>Bacilli</taxon>
        <taxon>Lactobacillales</taxon>
        <taxon>Enterococcaceae</taxon>
        <taxon>Enterococcus</taxon>
    </lineage>
</organism>
<dbReference type="InterPro" id="IPR046348">
    <property type="entry name" value="SIS_dom_sf"/>
</dbReference>
<proteinExistence type="predicted"/>